<dbReference type="SMART" id="SM00326">
    <property type="entry name" value="SH3"/>
    <property type="match status" value="1"/>
</dbReference>
<organism evidence="5 6">
    <name type="scientific">Lasallia pustulata</name>
    <dbReference type="NCBI Taxonomy" id="136370"/>
    <lineage>
        <taxon>Eukaryota</taxon>
        <taxon>Fungi</taxon>
        <taxon>Dikarya</taxon>
        <taxon>Ascomycota</taxon>
        <taxon>Pezizomycotina</taxon>
        <taxon>Lecanoromycetes</taxon>
        <taxon>OSLEUM clade</taxon>
        <taxon>Umbilicariomycetidae</taxon>
        <taxon>Umbilicariales</taxon>
        <taxon>Umbilicariaceae</taxon>
        <taxon>Lasallia</taxon>
    </lineage>
</organism>
<dbReference type="PANTHER" id="PTHR43736">
    <property type="entry name" value="ADP-RIBOSE PYROPHOSPHATASE"/>
    <property type="match status" value="1"/>
</dbReference>
<dbReference type="CDD" id="cd02883">
    <property type="entry name" value="NUDIX_Hydrolase"/>
    <property type="match status" value="1"/>
</dbReference>
<evidence type="ECO:0000259" key="3">
    <source>
        <dbReference type="PROSITE" id="PS50002"/>
    </source>
</evidence>
<dbReference type="Pfam" id="PF00293">
    <property type="entry name" value="NUDIX"/>
    <property type="match status" value="1"/>
</dbReference>
<dbReference type="PROSITE" id="PS50002">
    <property type="entry name" value="SH3"/>
    <property type="match status" value="1"/>
</dbReference>
<dbReference type="InterPro" id="IPR035535">
    <property type="entry name" value="Fungal_myosin-I_SH3"/>
</dbReference>
<keyword evidence="1 2" id="KW-0728">SH3 domain</keyword>
<reference evidence="6" key="1">
    <citation type="submission" date="2017-03" db="EMBL/GenBank/DDBJ databases">
        <authorList>
            <person name="Sharma R."/>
            <person name="Thines M."/>
        </authorList>
    </citation>
    <scope>NUCLEOTIDE SEQUENCE [LARGE SCALE GENOMIC DNA]</scope>
</reference>
<dbReference type="CDD" id="cd11858">
    <property type="entry name" value="SH3_Myosin-I_fungi"/>
    <property type="match status" value="1"/>
</dbReference>
<dbReference type="PANTHER" id="PTHR43736:SF1">
    <property type="entry name" value="DIHYDRONEOPTERIN TRIPHOSPHATE DIPHOSPHATASE"/>
    <property type="match status" value="1"/>
</dbReference>
<evidence type="ECO:0000313" key="6">
    <source>
        <dbReference type="Proteomes" id="UP000192927"/>
    </source>
</evidence>
<dbReference type="InterPro" id="IPR000086">
    <property type="entry name" value="NUDIX_hydrolase_dom"/>
</dbReference>
<evidence type="ECO:0000259" key="4">
    <source>
        <dbReference type="PROSITE" id="PS51462"/>
    </source>
</evidence>
<protein>
    <submittedName>
        <fullName evidence="5">SH3 domain</fullName>
    </submittedName>
</protein>
<dbReference type="Proteomes" id="UP000192927">
    <property type="component" value="Unassembled WGS sequence"/>
</dbReference>
<sequence length="304" mass="33927">MSATPAPEATTIHIAPDLQHLRVPLRSFLDNRPSLDCLAVGAFVFTPGAVSPTAHVASVSPIRNTYRALYDFEGTSEHEFTLKQGRLVEVTQENDSGWSLVKDIDGRRQGWSPSAYLIQESPNVSSPHTGPETRLLLVQRSSHDSSPLRWEVPGGSSDDGDPTILHSVARELFEETGLHLTRFNRQIGDGIGFETDQGRRRKQWLKLSFEVEVLEIPSTSHGHVHDQNATARLGNNSQVADQLLDSVSITLDPDEHQSFAWATEEDIKSSDPSRDVQTRGPFVLFNEEQRLLMLQAFELRRSSR</sequence>
<evidence type="ECO:0000256" key="2">
    <source>
        <dbReference type="PROSITE-ProRule" id="PRU00192"/>
    </source>
</evidence>
<dbReference type="Gene3D" id="3.90.79.10">
    <property type="entry name" value="Nucleoside Triphosphate Pyrophosphohydrolase"/>
    <property type="match status" value="1"/>
</dbReference>
<feature type="domain" description="SH3" evidence="3">
    <location>
        <begin position="61"/>
        <end position="122"/>
    </location>
</feature>
<keyword evidence="6" id="KW-1185">Reference proteome</keyword>
<dbReference type="PROSITE" id="PS51462">
    <property type="entry name" value="NUDIX"/>
    <property type="match status" value="1"/>
</dbReference>
<dbReference type="InterPro" id="IPR015797">
    <property type="entry name" value="NUDIX_hydrolase-like_dom_sf"/>
</dbReference>
<evidence type="ECO:0000256" key="1">
    <source>
        <dbReference type="ARBA" id="ARBA00022443"/>
    </source>
</evidence>
<dbReference type="EMBL" id="FWEW01000088">
    <property type="protein sequence ID" value="SLM33682.1"/>
    <property type="molecule type" value="Genomic_DNA"/>
</dbReference>
<dbReference type="Gene3D" id="2.30.30.40">
    <property type="entry name" value="SH3 Domains"/>
    <property type="match status" value="1"/>
</dbReference>
<dbReference type="InterPro" id="IPR001452">
    <property type="entry name" value="SH3_domain"/>
</dbReference>
<accession>A0A1W5CSC0</accession>
<dbReference type="SUPFAM" id="SSF55811">
    <property type="entry name" value="Nudix"/>
    <property type="match status" value="1"/>
</dbReference>
<dbReference type="Pfam" id="PF00018">
    <property type="entry name" value="SH3_1"/>
    <property type="match status" value="1"/>
</dbReference>
<feature type="domain" description="Nudix hydrolase" evidence="4">
    <location>
        <begin position="110"/>
        <end position="284"/>
    </location>
</feature>
<dbReference type="AlphaFoldDB" id="A0A1W5CSC0"/>
<proteinExistence type="predicted"/>
<dbReference type="SUPFAM" id="SSF50044">
    <property type="entry name" value="SH3-domain"/>
    <property type="match status" value="1"/>
</dbReference>
<dbReference type="InterPro" id="IPR036028">
    <property type="entry name" value="SH3-like_dom_sf"/>
</dbReference>
<evidence type="ECO:0000313" key="5">
    <source>
        <dbReference type="EMBL" id="SLM33682.1"/>
    </source>
</evidence>
<name>A0A1W5CSC0_9LECA</name>
<dbReference type="GO" id="GO:0016192">
    <property type="term" value="P:vesicle-mediated transport"/>
    <property type="evidence" value="ECO:0007669"/>
    <property type="project" value="UniProtKB-ARBA"/>
</dbReference>